<name>A0ABP9GAB1_9SPHI</name>
<dbReference type="InterPro" id="IPR051045">
    <property type="entry name" value="TonB-dependent_transducer"/>
</dbReference>
<dbReference type="PANTHER" id="PTHR33446">
    <property type="entry name" value="PROTEIN TONB-RELATED"/>
    <property type="match status" value="1"/>
</dbReference>
<protein>
    <recommendedName>
        <fullName evidence="1">TonB C-terminal domain-containing protein</fullName>
    </recommendedName>
</protein>
<feature type="domain" description="TonB C-terminal" evidence="1">
    <location>
        <begin position="59"/>
        <end position="155"/>
    </location>
</feature>
<proteinExistence type="predicted"/>
<dbReference type="Pfam" id="PF03544">
    <property type="entry name" value="TonB_C"/>
    <property type="match status" value="1"/>
</dbReference>
<dbReference type="RefSeq" id="WP_345334168.1">
    <property type="nucleotide sequence ID" value="NZ_BAABJI010000004.1"/>
</dbReference>
<evidence type="ECO:0000313" key="3">
    <source>
        <dbReference type="Proteomes" id="UP001501436"/>
    </source>
</evidence>
<gene>
    <name evidence="2" type="ORF">GCM10023313_39290</name>
</gene>
<evidence type="ECO:0000259" key="1">
    <source>
        <dbReference type="PROSITE" id="PS52015"/>
    </source>
</evidence>
<keyword evidence="3" id="KW-1185">Reference proteome</keyword>
<sequence length="218" mass="24391">MKPVFTLIITAITSIVAYGQEKQDTTSSSSKIIEVKNPQIPDTTIPIIDDDEMQPQFKGGIEAFCKYIEKSLKYPEVAQLIGINGKLKMQFIVDKDGSIVEATPLSCIGAGCEAEAVRVLTNSPKWKPGIQKGKLVRVQYTIPIDFTTRKAMVSMKELRKSDYGFFFLIKDKEYNIDQAEEVLGKEFLSNSILIAEEQFDDQHKVAGKKATYLLKIEG</sequence>
<organism evidence="2 3">
    <name type="scientific">Mucilaginibacter defluvii</name>
    <dbReference type="NCBI Taxonomy" id="1196019"/>
    <lineage>
        <taxon>Bacteria</taxon>
        <taxon>Pseudomonadati</taxon>
        <taxon>Bacteroidota</taxon>
        <taxon>Sphingobacteriia</taxon>
        <taxon>Sphingobacteriales</taxon>
        <taxon>Sphingobacteriaceae</taxon>
        <taxon>Mucilaginibacter</taxon>
    </lineage>
</organism>
<dbReference type="InterPro" id="IPR037682">
    <property type="entry name" value="TonB_C"/>
</dbReference>
<dbReference type="PROSITE" id="PS52015">
    <property type="entry name" value="TONB_CTD"/>
    <property type="match status" value="1"/>
</dbReference>
<dbReference type="Gene3D" id="3.30.1150.10">
    <property type="match status" value="1"/>
</dbReference>
<reference evidence="3" key="1">
    <citation type="journal article" date="2019" name="Int. J. Syst. Evol. Microbiol.">
        <title>The Global Catalogue of Microorganisms (GCM) 10K type strain sequencing project: providing services to taxonomists for standard genome sequencing and annotation.</title>
        <authorList>
            <consortium name="The Broad Institute Genomics Platform"/>
            <consortium name="The Broad Institute Genome Sequencing Center for Infectious Disease"/>
            <person name="Wu L."/>
            <person name="Ma J."/>
        </authorList>
    </citation>
    <scope>NUCLEOTIDE SEQUENCE [LARGE SCALE GENOMIC DNA]</scope>
    <source>
        <strain evidence="3">JCM 18283</strain>
    </source>
</reference>
<dbReference type="Proteomes" id="UP001501436">
    <property type="component" value="Unassembled WGS sequence"/>
</dbReference>
<dbReference type="EMBL" id="BAABJI010000004">
    <property type="protein sequence ID" value="GAA4930560.1"/>
    <property type="molecule type" value="Genomic_DNA"/>
</dbReference>
<dbReference type="PANTHER" id="PTHR33446:SF2">
    <property type="entry name" value="PROTEIN TONB"/>
    <property type="match status" value="1"/>
</dbReference>
<evidence type="ECO:0000313" key="2">
    <source>
        <dbReference type="EMBL" id="GAA4930560.1"/>
    </source>
</evidence>
<accession>A0ABP9GAB1</accession>
<dbReference type="SUPFAM" id="SSF74653">
    <property type="entry name" value="TolA/TonB C-terminal domain"/>
    <property type="match status" value="1"/>
</dbReference>
<comment type="caution">
    <text evidence="2">The sequence shown here is derived from an EMBL/GenBank/DDBJ whole genome shotgun (WGS) entry which is preliminary data.</text>
</comment>